<dbReference type="PANTHER" id="PTHR30466">
    <property type="entry name" value="FLAVIN REDUCTASE"/>
    <property type="match status" value="1"/>
</dbReference>
<evidence type="ECO:0000313" key="4">
    <source>
        <dbReference type="Proteomes" id="UP001597405"/>
    </source>
</evidence>
<evidence type="ECO:0000313" key="3">
    <source>
        <dbReference type="EMBL" id="MFD1984290.1"/>
    </source>
</evidence>
<dbReference type="PANTHER" id="PTHR30466:SF1">
    <property type="entry name" value="FMN REDUCTASE (NADH) RUTF"/>
    <property type="match status" value="1"/>
</dbReference>
<dbReference type="Pfam" id="PF01613">
    <property type="entry name" value="Flavin_Reduct"/>
    <property type="match status" value="1"/>
</dbReference>
<sequence>MVARTSTFPSVPAAEYVTSVAQHVSSVCVITTGLDGERFGMTATAVSSVSAEPPRLLVCVNKSGITHEKILEAGSFCVNVLAEEQDKLALVFAGVGGNRQDRFSVGEWITLKTGAPALIGAAAVFDCLVGGTSDQSTHTVFFGDVVATADRRGADTLLYGGRRFRQLRKVFAGVDVGENEFL</sequence>
<dbReference type="Gene3D" id="2.30.110.10">
    <property type="entry name" value="Electron Transport, Fmn-binding Protein, Chain A"/>
    <property type="match status" value="1"/>
</dbReference>
<accession>A0ABW4UAH6</accession>
<protein>
    <submittedName>
        <fullName evidence="3">Flavin reductase family protein</fullName>
        <ecNumber evidence="3">1.-.-.-</ecNumber>
    </submittedName>
</protein>
<name>A0ABW4UAH6_9HYPH</name>
<reference evidence="4" key="1">
    <citation type="journal article" date="2019" name="Int. J. Syst. Evol. Microbiol.">
        <title>The Global Catalogue of Microorganisms (GCM) 10K type strain sequencing project: providing services to taxonomists for standard genome sequencing and annotation.</title>
        <authorList>
            <consortium name="The Broad Institute Genomics Platform"/>
            <consortium name="The Broad Institute Genome Sequencing Center for Infectious Disease"/>
            <person name="Wu L."/>
            <person name="Ma J."/>
        </authorList>
    </citation>
    <scope>NUCLEOTIDE SEQUENCE [LARGE SCALE GENOMIC DNA]</scope>
    <source>
        <strain evidence="4">CGMCC 1.16225</strain>
    </source>
</reference>
<dbReference type="SUPFAM" id="SSF50475">
    <property type="entry name" value="FMN-binding split barrel"/>
    <property type="match status" value="1"/>
</dbReference>
<proteinExistence type="predicted"/>
<gene>
    <name evidence="3" type="ORF">ACFSOZ_16720</name>
</gene>
<evidence type="ECO:0000256" key="1">
    <source>
        <dbReference type="ARBA" id="ARBA00023002"/>
    </source>
</evidence>
<dbReference type="InterPro" id="IPR012349">
    <property type="entry name" value="Split_barrel_FMN-bd"/>
</dbReference>
<dbReference type="RefSeq" id="WP_095090225.1">
    <property type="nucleotide sequence ID" value="NZ_JBHUGZ010000012.1"/>
</dbReference>
<dbReference type="SMART" id="SM00903">
    <property type="entry name" value="Flavin_Reduct"/>
    <property type="match status" value="1"/>
</dbReference>
<dbReference type="GO" id="GO:0016491">
    <property type="term" value="F:oxidoreductase activity"/>
    <property type="evidence" value="ECO:0007669"/>
    <property type="project" value="UniProtKB-KW"/>
</dbReference>
<feature type="domain" description="Flavin reductase like" evidence="2">
    <location>
        <begin position="20"/>
        <end position="166"/>
    </location>
</feature>
<keyword evidence="4" id="KW-1185">Reference proteome</keyword>
<dbReference type="InterPro" id="IPR050268">
    <property type="entry name" value="NADH-dep_flavin_reductase"/>
</dbReference>
<evidence type="ECO:0000259" key="2">
    <source>
        <dbReference type="SMART" id="SM00903"/>
    </source>
</evidence>
<organism evidence="3 4">
    <name type="scientific">Mesorhizobium newzealandense</name>
    <dbReference type="NCBI Taxonomy" id="1300302"/>
    <lineage>
        <taxon>Bacteria</taxon>
        <taxon>Pseudomonadati</taxon>
        <taxon>Pseudomonadota</taxon>
        <taxon>Alphaproteobacteria</taxon>
        <taxon>Hyphomicrobiales</taxon>
        <taxon>Phyllobacteriaceae</taxon>
        <taxon>Mesorhizobium</taxon>
    </lineage>
</organism>
<dbReference type="InterPro" id="IPR002563">
    <property type="entry name" value="Flavin_Rdtase-like_dom"/>
</dbReference>
<comment type="caution">
    <text evidence="3">The sequence shown here is derived from an EMBL/GenBank/DDBJ whole genome shotgun (WGS) entry which is preliminary data.</text>
</comment>
<dbReference type="EC" id="1.-.-.-" evidence="3"/>
<dbReference type="Proteomes" id="UP001597405">
    <property type="component" value="Unassembled WGS sequence"/>
</dbReference>
<keyword evidence="1 3" id="KW-0560">Oxidoreductase</keyword>
<dbReference type="EMBL" id="JBHUGZ010000012">
    <property type="protein sequence ID" value="MFD1984290.1"/>
    <property type="molecule type" value="Genomic_DNA"/>
</dbReference>